<dbReference type="Pfam" id="PF00440">
    <property type="entry name" value="TetR_N"/>
    <property type="match status" value="1"/>
</dbReference>
<dbReference type="GO" id="GO:0003700">
    <property type="term" value="F:DNA-binding transcription factor activity"/>
    <property type="evidence" value="ECO:0007669"/>
    <property type="project" value="TreeGrafter"/>
</dbReference>
<evidence type="ECO:0000259" key="5">
    <source>
        <dbReference type="PROSITE" id="PS50977"/>
    </source>
</evidence>
<reference evidence="6" key="1">
    <citation type="submission" date="2019-09" db="EMBL/GenBank/DDBJ databases">
        <authorList>
            <person name="Li J."/>
        </authorList>
    </citation>
    <scope>NUCLEOTIDE SEQUENCE [LARGE SCALE GENOMIC DNA]</scope>
    <source>
        <strain evidence="6">NRBC 14897</strain>
    </source>
</reference>
<evidence type="ECO:0000313" key="7">
    <source>
        <dbReference type="Proteomes" id="UP001515100"/>
    </source>
</evidence>
<evidence type="ECO:0000256" key="3">
    <source>
        <dbReference type="ARBA" id="ARBA00023163"/>
    </source>
</evidence>
<dbReference type="InterPro" id="IPR009057">
    <property type="entry name" value="Homeodomain-like_sf"/>
</dbReference>
<proteinExistence type="predicted"/>
<dbReference type="OrthoDB" id="8479950at2"/>
<dbReference type="AlphaFoldDB" id="A0A641AMV2"/>
<keyword evidence="1" id="KW-0805">Transcription regulation</keyword>
<evidence type="ECO:0000256" key="1">
    <source>
        <dbReference type="ARBA" id="ARBA00023015"/>
    </source>
</evidence>
<dbReference type="Gene3D" id="1.10.357.10">
    <property type="entry name" value="Tetracycline Repressor, domain 2"/>
    <property type="match status" value="1"/>
</dbReference>
<comment type="caution">
    <text evidence="6">The sequence shown here is derived from an EMBL/GenBank/DDBJ whole genome shotgun (WGS) entry which is preliminary data.</text>
</comment>
<keyword evidence="2 4" id="KW-0238">DNA-binding</keyword>
<dbReference type="EMBL" id="SDPP02000003">
    <property type="protein sequence ID" value="KAA1376132.1"/>
    <property type="molecule type" value="Genomic_DNA"/>
</dbReference>
<evidence type="ECO:0000256" key="2">
    <source>
        <dbReference type="ARBA" id="ARBA00023125"/>
    </source>
</evidence>
<dbReference type="PRINTS" id="PR00455">
    <property type="entry name" value="HTHTETR"/>
</dbReference>
<evidence type="ECO:0000313" key="6">
    <source>
        <dbReference type="EMBL" id="KAA1376132.1"/>
    </source>
</evidence>
<name>A0A641AMV2_9ACTN</name>
<dbReference type="Proteomes" id="UP001515100">
    <property type="component" value="Unassembled WGS sequence"/>
</dbReference>
<evidence type="ECO:0000256" key="4">
    <source>
        <dbReference type="PROSITE-ProRule" id="PRU00335"/>
    </source>
</evidence>
<accession>A0A641AMV2</accession>
<dbReference type="PROSITE" id="PS50977">
    <property type="entry name" value="HTH_TETR_2"/>
    <property type="match status" value="1"/>
</dbReference>
<dbReference type="SUPFAM" id="SSF46689">
    <property type="entry name" value="Homeodomain-like"/>
    <property type="match status" value="1"/>
</dbReference>
<organism evidence="6 7">
    <name type="scientific">Aeromicrobium fastidiosum</name>
    <dbReference type="NCBI Taxonomy" id="52699"/>
    <lineage>
        <taxon>Bacteria</taxon>
        <taxon>Bacillati</taxon>
        <taxon>Actinomycetota</taxon>
        <taxon>Actinomycetes</taxon>
        <taxon>Propionibacteriales</taxon>
        <taxon>Nocardioidaceae</taxon>
        <taxon>Aeromicrobium</taxon>
    </lineage>
</organism>
<dbReference type="PANTHER" id="PTHR30055:SF234">
    <property type="entry name" value="HTH-TYPE TRANSCRIPTIONAL REGULATOR BETI"/>
    <property type="match status" value="1"/>
</dbReference>
<feature type="DNA-binding region" description="H-T-H motif" evidence="4">
    <location>
        <begin position="53"/>
        <end position="72"/>
    </location>
</feature>
<keyword evidence="7" id="KW-1185">Reference proteome</keyword>
<dbReference type="PANTHER" id="PTHR30055">
    <property type="entry name" value="HTH-TYPE TRANSCRIPTIONAL REGULATOR RUTR"/>
    <property type="match status" value="1"/>
</dbReference>
<sequence length="218" mass="24271">MHRAYGLVDTLPIGGETERMATPRLRLAPAERRRQIVDAARTLYSDRPYDAVSTAELAEAAGVARGLINHYFGDKRELFLVVMRESIMMPEQALPDLEGRTLDERARLTMDWILEAAETYGQAWVAASGAANLHGSSDIQAVVDEADDRAARLVLDALGLPDTPRLRARLRPTASLVKAVCREWLQRGTYTRDAALDLLTDNLLLFVRYDHHTTGDDS</sequence>
<dbReference type="InterPro" id="IPR050109">
    <property type="entry name" value="HTH-type_TetR-like_transc_reg"/>
</dbReference>
<gene>
    <name evidence="6" type="ORF">ESP62_011855</name>
</gene>
<keyword evidence="3" id="KW-0804">Transcription</keyword>
<protein>
    <submittedName>
        <fullName evidence="6">TetR/AcrR family transcriptional regulator</fullName>
    </submittedName>
</protein>
<dbReference type="GO" id="GO:0000976">
    <property type="term" value="F:transcription cis-regulatory region binding"/>
    <property type="evidence" value="ECO:0007669"/>
    <property type="project" value="TreeGrafter"/>
</dbReference>
<feature type="domain" description="HTH tetR-type" evidence="5">
    <location>
        <begin position="30"/>
        <end position="90"/>
    </location>
</feature>
<dbReference type="InterPro" id="IPR001647">
    <property type="entry name" value="HTH_TetR"/>
</dbReference>